<feature type="domain" description="HTH cro/C1-type" evidence="2">
    <location>
        <begin position="21"/>
        <end position="81"/>
    </location>
</feature>
<dbReference type="InterPro" id="IPR025194">
    <property type="entry name" value="RodZ-like_C"/>
</dbReference>
<dbReference type="SMART" id="SM00530">
    <property type="entry name" value="HTH_XRE"/>
    <property type="match status" value="1"/>
</dbReference>
<name>A0A848ELK7_9PROT</name>
<gene>
    <name evidence="3" type="ORF">GWK16_23475</name>
</gene>
<dbReference type="InterPro" id="IPR010982">
    <property type="entry name" value="Lambda_DNA-bd_dom_sf"/>
</dbReference>
<feature type="compositionally biased region" description="Low complexity" evidence="1">
    <location>
        <begin position="165"/>
        <end position="191"/>
    </location>
</feature>
<accession>A0A848ELK7</accession>
<dbReference type="PANTHER" id="PTHR34475:SF1">
    <property type="entry name" value="CYTOSKELETON PROTEIN RODZ"/>
    <property type="match status" value="1"/>
</dbReference>
<organism evidence="3 4">
    <name type="scientific">Neoroseomonas marina</name>
    <dbReference type="NCBI Taxonomy" id="1232220"/>
    <lineage>
        <taxon>Bacteria</taxon>
        <taxon>Pseudomonadati</taxon>
        <taxon>Pseudomonadota</taxon>
        <taxon>Alphaproteobacteria</taxon>
        <taxon>Acetobacterales</taxon>
        <taxon>Acetobacteraceae</taxon>
        <taxon>Neoroseomonas</taxon>
    </lineage>
</organism>
<dbReference type="Pfam" id="PF13413">
    <property type="entry name" value="HTH_25"/>
    <property type="match status" value="1"/>
</dbReference>
<feature type="compositionally biased region" description="Pro residues" evidence="1">
    <location>
        <begin position="192"/>
        <end position="201"/>
    </location>
</feature>
<dbReference type="GO" id="GO:0003677">
    <property type="term" value="F:DNA binding"/>
    <property type="evidence" value="ECO:0007669"/>
    <property type="project" value="InterPro"/>
</dbReference>
<dbReference type="RefSeq" id="WP_170056417.1">
    <property type="nucleotide sequence ID" value="NZ_JABBKX010000013.1"/>
</dbReference>
<evidence type="ECO:0000256" key="1">
    <source>
        <dbReference type="SAM" id="MobiDB-lite"/>
    </source>
</evidence>
<sequence length="332" mass="33926">MKRTPRPDLTAAEAARVGEDLREARLTLGASVEDMAERLRINRRYIHALEEGRIKDLPGPAYAVGFVRSYAAALGLDPDEAVRRFRDVTGGAATKNGELVFPEPVPSRGVPAGALVAVGAVLAVGAYVAWYNWSGSGSRVVDAVPPVPARLDPAVPEAQRPRETAAPGTPGAPTQAAAAPAGPAASVAPAAQPAPAPAAAPVPPGMAGVVLRARGETWVQVRDSRQNQTVLDRVLRAGDTYQVPPRDGMVLTTGKAENLDVLLDGQVVAVLVGATGVRRGLALDTERLRAAGPAAAATTPAAPAAGPAAAAPQLRPATPDAAPRPAPQGARP</sequence>
<dbReference type="InterPro" id="IPR050400">
    <property type="entry name" value="Bact_Cytoskel_RodZ"/>
</dbReference>
<dbReference type="InterPro" id="IPR001387">
    <property type="entry name" value="Cro/C1-type_HTH"/>
</dbReference>
<feature type="region of interest" description="Disordered" evidence="1">
    <location>
        <begin position="151"/>
        <end position="201"/>
    </location>
</feature>
<evidence type="ECO:0000313" key="3">
    <source>
        <dbReference type="EMBL" id="NMJ44228.1"/>
    </source>
</evidence>
<dbReference type="PROSITE" id="PS50943">
    <property type="entry name" value="HTH_CROC1"/>
    <property type="match status" value="1"/>
</dbReference>
<proteinExistence type="predicted"/>
<dbReference type="EMBL" id="JABBKX010000013">
    <property type="protein sequence ID" value="NMJ44228.1"/>
    <property type="molecule type" value="Genomic_DNA"/>
</dbReference>
<dbReference type="Gene3D" id="1.10.260.40">
    <property type="entry name" value="lambda repressor-like DNA-binding domains"/>
    <property type="match status" value="1"/>
</dbReference>
<keyword evidence="4" id="KW-1185">Reference proteome</keyword>
<evidence type="ECO:0000313" key="4">
    <source>
        <dbReference type="Proteomes" id="UP000548582"/>
    </source>
</evidence>
<dbReference type="AlphaFoldDB" id="A0A848ELK7"/>
<reference evidence="3 4" key="1">
    <citation type="submission" date="2020-03" db="EMBL/GenBank/DDBJ databases">
        <authorList>
            <person name="Sun Q."/>
        </authorList>
    </citation>
    <scope>NUCLEOTIDE SEQUENCE [LARGE SCALE GENOMIC DNA]</scope>
    <source>
        <strain evidence="3 4">JC162</strain>
    </source>
</reference>
<evidence type="ECO:0000259" key="2">
    <source>
        <dbReference type="PROSITE" id="PS50943"/>
    </source>
</evidence>
<dbReference type="PANTHER" id="PTHR34475">
    <property type="match status" value="1"/>
</dbReference>
<dbReference type="Pfam" id="PF13464">
    <property type="entry name" value="RodZ_C"/>
    <property type="match status" value="1"/>
</dbReference>
<dbReference type="CDD" id="cd00093">
    <property type="entry name" value="HTH_XRE"/>
    <property type="match status" value="1"/>
</dbReference>
<comment type="caution">
    <text evidence="3">The sequence shown here is derived from an EMBL/GenBank/DDBJ whole genome shotgun (WGS) entry which is preliminary data.</text>
</comment>
<dbReference type="SUPFAM" id="SSF47413">
    <property type="entry name" value="lambda repressor-like DNA-binding domains"/>
    <property type="match status" value="1"/>
</dbReference>
<protein>
    <submittedName>
        <fullName evidence="3">Helix-turn-helix domain-containing protein</fullName>
    </submittedName>
</protein>
<feature type="region of interest" description="Disordered" evidence="1">
    <location>
        <begin position="292"/>
        <end position="332"/>
    </location>
</feature>
<dbReference type="Proteomes" id="UP000548582">
    <property type="component" value="Unassembled WGS sequence"/>
</dbReference>